<dbReference type="AlphaFoldDB" id="A0AAV9PP88"/>
<gene>
    <name evidence="1" type="ORF">LTR77_001808</name>
</gene>
<organism evidence="1 2">
    <name type="scientific">Saxophila tyrrhenica</name>
    <dbReference type="NCBI Taxonomy" id="1690608"/>
    <lineage>
        <taxon>Eukaryota</taxon>
        <taxon>Fungi</taxon>
        <taxon>Dikarya</taxon>
        <taxon>Ascomycota</taxon>
        <taxon>Pezizomycotina</taxon>
        <taxon>Dothideomycetes</taxon>
        <taxon>Dothideomycetidae</taxon>
        <taxon>Mycosphaerellales</taxon>
        <taxon>Extremaceae</taxon>
        <taxon>Saxophila</taxon>
    </lineage>
</organism>
<sequence>MDPTAQKKIPPSELGTLDRLPNELRDVVYSYLLKGENVKESSHYDRWVEDRAAIHLVPTRRQSTAHTYQFHTNILLASKSIREEAKLQLRSSDFIFFSFQWPNPWSSPGEIIHTHNVPVVSESQAGIDRFAGLGHDPIHLYLRFPTYPDSFPAQGILILPMDLRLLLHALPDSSALALIADTKLLSGIGDSKLRAYTGYEKNRRFELSIQPHRVLGAPSIGNRIERIMKPFLYPVIPALKVSLNVHAADRLETSLGDLALSVSASFKEKEEQRPFMPPGLLSHIQSEAGPERLWIKSWAFDTLDRTRAMLRLANALILEDDYPRAILAIQSVLHNARFGIILSGPEDIYVSDSAVPLVLLWDVLIRAASVMTNLLLRVERFDRANDSCKRPFTVIVKFVDTTVTSGLSKEIKKITTSESRQQGQASSIIIFTHSTSPCWSNIDTILDQASTSALPARTIDFYTPGHIFPPKMHGWEILD</sequence>
<reference evidence="1 2" key="1">
    <citation type="submission" date="2023-08" db="EMBL/GenBank/DDBJ databases">
        <title>Black Yeasts Isolated from many extreme environments.</title>
        <authorList>
            <person name="Coleine C."/>
            <person name="Stajich J.E."/>
            <person name="Selbmann L."/>
        </authorList>
    </citation>
    <scope>NUCLEOTIDE SEQUENCE [LARGE SCALE GENOMIC DNA]</scope>
    <source>
        <strain evidence="1 2">CCFEE 5935</strain>
    </source>
</reference>
<dbReference type="RefSeq" id="XP_064663395.1">
    <property type="nucleotide sequence ID" value="XM_064799068.1"/>
</dbReference>
<keyword evidence="2" id="KW-1185">Reference proteome</keyword>
<dbReference type="GeneID" id="89923155"/>
<comment type="caution">
    <text evidence="1">The sequence shown here is derived from an EMBL/GenBank/DDBJ whole genome shotgun (WGS) entry which is preliminary data.</text>
</comment>
<protein>
    <submittedName>
        <fullName evidence="1">Uncharacterized protein</fullName>
    </submittedName>
</protein>
<dbReference type="Proteomes" id="UP001337655">
    <property type="component" value="Unassembled WGS sequence"/>
</dbReference>
<name>A0AAV9PP88_9PEZI</name>
<dbReference type="EMBL" id="JAVRRT010000002">
    <property type="protein sequence ID" value="KAK5174726.1"/>
    <property type="molecule type" value="Genomic_DNA"/>
</dbReference>
<proteinExistence type="predicted"/>
<accession>A0AAV9PP88</accession>
<evidence type="ECO:0000313" key="1">
    <source>
        <dbReference type="EMBL" id="KAK5174726.1"/>
    </source>
</evidence>
<evidence type="ECO:0000313" key="2">
    <source>
        <dbReference type="Proteomes" id="UP001337655"/>
    </source>
</evidence>